<comment type="catalytic activity">
    <reaction evidence="10">
        <text>S-hexadecanoyl-L-cysteinyl-[protein] + H2O = L-cysteinyl-[protein] + hexadecanoate + H(+)</text>
        <dbReference type="Rhea" id="RHEA:19233"/>
        <dbReference type="Rhea" id="RHEA-COMP:10131"/>
        <dbReference type="Rhea" id="RHEA-COMP:11032"/>
        <dbReference type="ChEBI" id="CHEBI:7896"/>
        <dbReference type="ChEBI" id="CHEBI:15377"/>
        <dbReference type="ChEBI" id="CHEBI:15378"/>
        <dbReference type="ChEBI" id="CHEBI:29950"/>
        <dbReference type="ChEBI" id="CHEBI:74151"/>
        <dbReference type="EC" id="3.1.2.22"/>
    </reaction>
    <physiologicalReaction direction="left-to-right" evidence="10">
        <dbReference type="Rhea" id="RHEA:19234"/>
    </physiologicalReaction>
</comment>
<evidence type="ECO:0000313" key="13">
    <source>
        <dbReference type="EMBL" id="MBP0614054.1"/>
    </source>
</evidence>
<feature type="domain" description="AB hydrolase-1" evidence="12">
    <location>
        <begin position="58"/>
        <end position="254"/>
    </location>
</feature>
<dbReference type="EMBL" id="JAGJCF010000001">
    <property type="protein sequence ID" value="MBP0614054.1"/>
    <property type="molecule type" value="Genomic_DNA"/>
</dbReference>
<protein>
    <recommendedName>
        <fullName evidence="5">Palmitoyl-protein thioesterase ABHD10, mitochondrial</fullName>
        <ecNumber evidence="4">3.1.1.93</ecNumber>
        <ecNumber evidence="1">3.1.2.22</ecNumber>
    </recommendedName>
    <alternativeName>
        <fullName evidence="7">Acyl-protein thioesterase ABHD10</fullName>
    </alternativeName>
    <alternativeName>
        <fullName evidence="8">Alpha/beta hydrolase domain-containing protein 10</fullName>
    </alternativeName>
    <alternativeName>
        <fullName evidence="6">Mycophenolic acid acyl-glucuronide esterase, mitochondrial</fullName>
    </alternativeName>
</protein>
<dbReference type="Proteomes" id="UP000678276">
    <property type="component" value="Unassembled WGS sequence"/>
</dbReference>
<dbReference type="EC" id="3.1.2.22" evidence="1"/>
<evidence type="ECO:0000313" key="14">
    <source>
        <dbReference type="Proteomes" id="UP000678276"/>
    </source>
</evidence>
<evidence type="ECO:0000259" key="12">
    <source>
        <dbReference type="Pfam" id="PF12697"/>
    </source>
</evidence>
<gene>
    <name evidence="13" type="ORF">J6595_00440</name>
</gene>
<evidence type="ECO:0000256" key="7">
    <source>
        <dbReference type="ARBA" id="ARBA00042645"/>
    </source>
</evidence>
<dbReference type="PANTHER" id="PTHR16138">
    <property type="entry name" value="MYCOPHENOLIC ACID ACYL-GLUCURONIDE ESTERASE, MITOCHONDRIAL"/>
    <property type="match status" value="1"/>
</dbReference>
<dbReference type="Gene3D" id="3.40.50.1820">
    <property type="entry name" value="alpha/beta hydrolase"/>
    <property type="match status" value="1"/>
</dbReference>
<dbReference type="GO" id="GO:0016787">
    <property type="term" value="F:hydrolase activity"/>
    <property type="evidence" value="ECO:0007669"/>
    <property type="project" value="UniProtKB-KW"/>
</dbReference>
<reference evidence="13 14" key="1">
    <citation type="submission" date="2021-04" db="EMBL/GenBank/DDBJ databases">
        <title>Whole genome sequence of Jiella sp. KSK16Y-1.</title>
        <authorList>
            <person name="Tuo L."/>
        </authorList>
    </citation>
    <scope>NUCLEOTIDE SEQUENCE [LARGE SCALE GENOMIC DNA]</scope>
    <source>
        <strain evidence="13 14">KSK16Y-1</strain>
    </source>
</reference>
<evidence type="ECO:0000256" key="8">
    <source>
        <dbReference type="ARBA" id="ARBA00042704"/>
    </source>
</evidence>
<dbReference type="EC" id="3.1.1.93" evidence="4"/>
<comment type="function">
    <text evidence="9">Acts as an acyl-protein thioesterase that hydrolyzes fatty acids from acylated residues in proteins. Regulates the mitochondrial S-depalmitoylation of the nucleophilic active site residue of peroxiredoxin-5/PRDX5, a key antioxidant protein, therefore modulating mitochondrial antioxidant ability. Also catalyzes the deglucuronidation of mycophenolic acid acyl-glucuronide, an active metabolite of the immunosuppressant drug mycophenolate.</text>
</comment>
<name>A0ABS4BBE7_9HYPH</name>
<dbReference type="InterPro" id="IPR052382">
    <property type="entry name" value="ABHD10_acyl-thioesterase"/>
</dbReference>
<proteinExistence type="predicted"/>
<dbReference type="SUPFAM" id="SSF53474">
    <property type="entry name" value="alpha/beta-Hydrolases"/>
    <property type="match status" value="1"/>
</dbReference>
<dbReference type="InterPro" id="IPR000073">
    <property type="entry name" value="AB_hydrolase_1"/>
</dbReference>
<comment type="catalytic activity">
    <reaction evidence="11">
        <text>mycophenolic acid O-acyl-beta-D-glucuronide + H2O = mycophenolate + D-glucuronate + H(+)</text>
        <dbReference type="Rhea" id="RHEA:34179"/>
        <dbReference type="ChEBI" id="CHEBI:15377"/>
        <dbReference type="ChEBI" id="CHEBI:15378"/>
        <dbReference type="ChEBI" id="CHEBI:58720"/>
        <dbReference type="ChEBI" id="CHEBI:62932"/>
        <dbReference type="ChEBI" id="CHEBI:66982"/>
        <dbReference type="EC" id="3.1.1.93"/>
    </reaction>
    <physiologicalReaction direction="left-to-right" evidence="11">
        <dbReference type="Rhea" id="RHEA:34180"/>
    </physiologicalReaction>
</comment>
<evidence type="ECO:0000256" key="11">
    <source>
        <dbReference type="ARBA" id="ARBA00047972"/>
    </source>
</evidence>
<evidence type="ECO:0000256" key="3">
    <source>
        <dbReference type="ARBA" id="ARBA00022946"/>
    </source>
</evidence>
<dbReference type="RefSeq" id="WP_209592932.1">
    <property type="nucleotide sequence ID" value="NZ_JAGJCF010000001.1"/>
</dbReference>
<evidence type="ECO:0000256" key="5">
    <source>
        <dbReference type="ARBA" id="ARBA00039314"/>
    </source>
</evidence>
<dbReference type="Pfam" id="PF12697">
    <property type="entry name" value="Abhydrolase_6"/>
    <property type="match status" value="1"/>
</dbReference>
<evidence type="ECO:0000256" key="1">
    <source>
        <dbReference type="ARBA" id="ARBA00012423"/>
    </source>
</evidence>
<keyword evidence="2 13" id="KW-0378">Hydrolase</keyword>
<evidence type="ECO:0000256" key="4">
    <source>
        <dbReference type="ARBA" id="ARBA00039132"/>
    </source>
</evidence>
<evidence type="ECO:0000256" key="9">
    <source>
        <dbReference type="ARBA" id="ARBA00046047"/>
    </source>
</evidence>
<comment type="caution">
    <text evidence="13">The sequence shown here is derived from an EMBL/GenBank/DDBJ whole genome shotgun (WGS) entry which is preliminary data.</text>
</comment>
<keyword evidence="14" id="KW-1185">Reference proteome</keyword>
<dbReference type="PANTHER" id="PTHR16138:SF7">
    <property type="entry name" value="PALMITOYL-PROTEIN THIOESTERASE ABHD10, MITOCHONDRIAL"/>
    <property type="match status" value="1"/>
</dbReference>
<dbReference type="InterPro" id="IPR029058">
    <property type="entry name" value="AB_hydrolase_fold"/>
</dbReference>
<organism evidence="13 14">
    <name type="scientific">Jiella mangrovi</name>
    <dbReference type="NCBI Taxonomy" id="2821407"/>
    <lineage>
        <taxon>Bacteria</taxon>
        <taxon>Pseudomonadati</taxon>
        <taxon>Pseudomonadota</taxon>
        <taxon>Alphaproteobacteria</taxon>
        <taxon>Hyphomicrobiales</taxon>
        <taxon>Aurantimonadaceae</taxon>
        <taxon>Jiella</taxon>
    </lineage>
</organism>
<accession>A0ABS4BBE7</accession>
<sequence>MDRPDDAASGEIAERITVGEGGAAREIALRRRKSRQRDKAPTIVWLGGYRSDMRGTKAEHLLALAERHDLGYCRFDYSGHGESGGRFEDGTIGRWTAEAAAVLEHLADNRVILAGSSMGAWIALNLMHRKARFGVAAMVKAMLLLAPAPDFTERLILPNLSDEQKAAIETDGRLLVPSDYSEEPDLYTRDLFEDGRDNLVLDGLIDTLCPVTILQGMADPDVPYEHALTLVEHLPHHAVILSLVRDGDHRLSRPQDLDLMGRSLLDLVEAADEMG</sequence>
<keyword evidence="3" id="KW-0809">Transit peptide</keyword>
<evidence type="ECO:0000256" key="2">
    <source>
        <dbReference type="ARBA" id="ARBA00022801"/>
    </source>
</evidence>
<evidence type="ECO:0000256" key="10">
    <source>
        <dbReference type="ARBA" id="ARBA00047409"/>
    </source>
</evidence>
<evidence type="ECO:0000256" key="6">
    <source>
        <dbReference type="ARBA" id="ARBA00041520"/>
    </source>
</evidence>